<keyword evidence="1" id="KW-0472">Membrane</keyword>
<keyword evidence="1" id="KW-1133">Transmembrane helix</keyword>
<dbReference type="PANTHER" id="PTHR15420">
    <property type="entry name" value="UBIQUINOL-CYTOCHROME C REDUCTASE COMPLEX 6.4 KD PROTEIN"/>
    <property type="match status" value="1"/>
</dbReference>
<evidence type="ECO:0000313" key="2">
    <source>
        <dbReference type="EMBL" id="KFM68681.1"/>
    </source>
</evidence>
<dbReference type="Pfam" id="PF08997">
    <property type="entry name" value="UCR_6-4kD"/>
    <property type="match status" value="1"/>
</dbReference>
<dbReference type="AlphaFoldDB" id="A0A087TU92"/>
<organism evidence="2 3">
    <name type="scientific">Stegodyphus mimosarum</name>
    <name type="common">African social velvet spider</name>
    <dbReference type="NCBI Taxonomy" id="407821"/>
    <lineage>
        <taxon>Eukaryota</taxon>
        <taxon>Metazoa</taxon>
        <taxon>Ecdysozoa</taxon>
        <taxon>Arthropoda</taxon>
        <taxon>Chelicerata</taxon>
        <taxon>Arachnida</taxon>
        <taxon>Araneae</taxon>
        <taxon>Araneomorphae</taxon>
        <taxon>Entelegynae</taxon>
        <taxon>Eresoidea</taxon>
        <taxon>Eresidae</taxon>
        <taxon>Stegodyphus</taxon>
    </lineage>
</organism>
<protein>
    <submittedName>
        <fullName evidence="2">Cytochrome b-c1 complex subunit 10</fullName>
    </submittedName>
</protein>
<dbReference type="OrthoDB" id="6501870at2759"/>
<evidence type="ECO:0000256" key="1">
    <source>
        <dbReference type="SAM" id="Phobius"/>
    </source>
</evidence>
<dbReference type="EMBL" id="KK116754">
    <property type="protein sequence ID" value="KFM68681.1"/>
    <property type="molecule type" value="Genomic_DNA"/>
</dbReference>
<dbReference type="OMA" id="LAKNWMP"/>
<proteinExistence type="predicted"/>
<keyword evidence="1" id="KW-0812">Transmembrane</keyword>
<feature type="transmembrane region" description="Helical" evidence="1">
    <location>
        <begin position="16"/>
        <end position="35"/>
    </location>
</feature>
<evidence type="ECO:0000313" key="3">
    <source>
        <dbReference type="Proteomes" id="UP000054359"/>
    </source>
</evidence>
<dbReference type="Gene3D" id="1.20.5.220">
    <property type="match status" value="1"/>
</dbReference>
<dbReference type="STRING" id="407821.A0A087TU92"/>
<dbReference type="PANTHER" id="PTHR15420:SF2">
    <property type="entry name" value="CYTOCHROME B-C1 COMPLEX SUBUNIT 10"/>
    <property type="match status" value="1"/>
</dbReference>
<dbReference type="GO" id="GO:0005743">
    <property type="term" value="C:mitochondrial inner membrane"/>
    <property type="evidence" value="ECO:0007669"/>
    <property type="project" value="TreeGrafter"/>
</dbReference>
<dbReference type="SUPFAM" id="SSF81518">
    <property type="entry name" value="Subunit XI (6.4 kDa protein) of cytochrome bc1 complex (Ubiquinol-cytochrome c reductase)"/>
    <property type="match status" value="1"/>
</dbReference>
<dbReference type="InterPro" id="IPR015089">
    <property type="entry name" value="UQCR"/>
</dbReference>
<gene>
    <name evidence="2" type="ORF">X975_07063</name>
</gene>
<dbReference type="Proteomes" id="UP000054359">
    <property type="component" value="Unassembled WGS sequence"/>
</dbReference>
<dbReference type="InterPro" id="IPR029027">
    <property type="entry name" value="Single_a-helix_sf"/>
</dbReference>
<feature type="non-terminal residue" evidence="2">
    <location>
        <position position="57"/>
    </location>
</feature>
<sequence>MLAKIIGKHNLSLARAWLPTAAMFSSGGGLFFLYLTDWKLILQYLPIYNTKFKESES</sequence>
<dbReference type="GO" id="GO:0006122">
    <property type="term" value="P:mitochondrial electron transport, ubiquinol to cytochrome c"/>
    <property type="evidence" value="ECO:0007669"/>
    <property type="project" value="InterPro"/>
</dbReference>
<reference evidence="2 3" key="1">
    <citation type="submission" date="2013-11" db="EMBL/GenBank/DDBJ databases">
        <title>Genome sequencing of Stegodyphus mimosarum.</title>
        <authorList>
            <person name="Bechsgaard J."/>
        </authorList>
    </citation>
    <scope>NUCLEOTIDE SEQUENCE [LARGE SCALE GENOMIC DNA]</scope>
</reference>
<accession>A0A087TU92</accession>
<name>A0A087TU92_STEMI</name>
<keyword evidence="3" id="KW-1185">Reference proteome</keyword>